<dbReference type="Gene3D" id="3.90.980.10">
    <property type="entry name" value="DNA primase, catalytic core, N-terminal domain"/>
    <property type="match status" value="1"/>
</dbReference>
<feature type="zinc finger region" description="CHC2-type" evidence="12 14">
    <location>
        <begin position="40"/>
        <end position="64"/>
    </location>
</feature>
<keyword evidence="5 12" id="KW-0235">DNA replication</keyword>
<dbReference type="GO" id="GO:0006269">
    <property type="term" value="P:DNA replication, synthesis of primer"/>
    <property type="evidence" value="ECO:0007669"/>
    <property type="project" value="UniProtKB-UniRule"/>
</dbReference>
<dbReference type="InterPro" id="IPR019475">
    <property type="entry name" value="DNA_primase_DnaB-bd"/>
</dbReference>
<comment type="cofactor">
    <cofactor evidence="12 13 14">
        <name>Zn(2+)</name>
        <dbReference type="ChEBI" id="CHEBI:29105"/>
    </cofactor>
    <text evidence="12 13 14">Binds 1 zinc ion per monomer.</text>
</comment>
<dbReference type="FunFam" id="3.40.1360.10:FF:000002">
    <property type="entry name" value="DNA primase"/>
    <property type="match status" value="1"/>
</dbReference>
<keyword evidence="11 12" id="KW-0804">Transcription</keyword>
<keyword evidence="6 12" id="KW-0479">Metal-binding</keyword>
<dbReference type="Gene3D" id="3.90.580.10">
    <property type="entry name" value="Zinc finger, CHC2-type domain"/>
    <property type="match status" value="1"/>
</dbReference>
<dbReference type="SMART" id="SM00766">
    <property type="entry name" value="DnaG_DnaB_bind"/>
    <property type="match status" value="1"/>
</dbReference>
<evidence type="ECO:0000256" key="2">
    <source>
        <dbReference type="ARBA" id="ARBA00022515"/>
    </source>
</evidence>
<evidence type="ECO:0000256" key="8">
    <source>
        <dbReference type="ARBA" id="ARBA00022833"/>
    </source>
</evidence>
<dbReference type="PROSITE" id="PS50880">
    <property type="entry name" value="TOPRIM"/>
    <property type="match status" value="1"/>
</dbReference>
<dbReference type="SUPFAM" id="SSF56731">
    <property type="entry name" value="DNA primase core"/>
    <property type="match status" value="1"/>
</dbReference>
<evidence type="ECO:0000256" key="9">
    <source>
        <dbReference type="ARBA" id="ARBA00022842"/>
    </source>
</evidence>
<keyword evidence="2 12" id="KW-0639">Primosome</keyword>
<dbReference type="GO" id="GO:0003677">
    <property type="term" value="F:DNA binding"/>
    <property type="evidence" value="ECO:0007669"/>
    <property type="project" value="UniProtKB-KW"/>
</dbReference>
<evidence type="ECO:0000256" key="1">
    <source>
        <dbReference type="ARBA" id="ARBA00022478"/>
    </source>
</evidence>
<sequence>MAGRIPKQFIDDVLLRADIVEVIDARVPLKKAGKDYKACCPFHDEKSPSFTVSPTKQFYHCFGCGAHGTAIGFLMEYEHMSFPEAVEDLANRLGLKLPQESVASTPRVDGTAELLRVLEEAARYYRGQLRDSARAIAYLKGRDISGEIASAFGVGYAPDGWNNLTSELGVSSAETELLVQAGLAVRKDDGRCYDRFRDRVMFPIHDYRGRIIGFGGRIIDAGEPKYLNSPETVLFHKGRELYGLFKARASVKNAARILVVEGYLDVVALAQHDVSNAVATLGTATTREHLDRLFRFAPEIVFCFDGDRAGREAANRALETVLPVMHDGRQVSFLFLPEGEDPDSLVRKEGGAVFAARVTRGKPLPDFFFESLASQVDLKRMDGRTRLAELARPLLARLPSGMFREMMIERLAELSLVPATRLATMFGAPDETPERPHSASVRAGGRPVLQPKQPSIVWMAAAMLVQYPELGAKVADLQFLEDLDRPGMDLFRKLVEAIRANPGCNTAALVESFRDTEHEQHLARLAVWSHPVLSQDVTTEFAGVLNQMRRATIKAKVEHLLHKQRIYGLNTLEITELTRLTRIQTEKAELAH</sequence>
<dbReference type="GO" id="GO:0008270">
    <property type="term" value="F:zinc ion binding"/>
    <property type="evidence" value="ECO:0007669"/>
    <property type="project" value="UniProtKB-UniRule"/>
</dbReference>
<dbReference type="EMBL" id="MFSP01000152">
    <property type="protein sequence ID" value="OGI63537.1"/>
    <property type="molecule type" value="Genomic_DNA"/>
</dbReference>
<feature type="domain" description="Toprim" evidence="16">
    <location>
        <begin position="255"/>
        <end position="337"/>
    </location>
</feature>
<evidence type="ECO:0000256" key="12">
    <source>
        <dbReference type="HAMAP-Rule" id="MF_00974"/>
    </source>
</evidence>
<dbReference type="InterPro" id="IPR013264">
    <property type="entry name" value="DNAG_N"/>
</dbReference>
<dbReference type="PANTHER" id="PTHR30313">
    <property type="entry name" value="DNA PRIMASE"/>
    <property type="match status" value="1"/>
</dbReference>
<evidence type="ECO:0000256" key="7">
    <source>
        <dbReference type="ARBA" id="ARBA00022771"/>
    </source>
</evidence>
<comment type="catalytic activity">
    <reaction evidence="12">
        <text>ssDNA + n NTP = ssDNA/pppN(pN)n-1 hybrid + (n-1) diphosphate.</text>
        <dbReference type="EC" id="2.7.7.101"/>
    </reaction>
</comment>
<dbReference type="SUPFAM" id="SSF117023">
    <property type="entry name" value="DNA primase DnaG, C-terminal domain"/>
    <property type="match status" value="1"/>
</dbReference>
<keyword evidence="3 12" id="KW-0808">Transferase</keyword>
<dbReference type="PANTHER" id="PTHR30313:SF2">
    <property type="entry name" value="DNA PRIMASE"/>
    <property type="match status" value="1"/>
</dbReference>
<evidence type="ECO:0000256" key="11">
    <source>
        <dbReference type="ARBA" id="ARBA00023163"/>
    </source>
</evidence>
<dbReference type="GO" id="GO:0000428">
    <property type="term" value="C:DNA-directed RNA polymerase complex"/>
    <property type="evidence" value="ECO:0007669"/>
    <property type="project" value="UniProtKB-KW"/>
</dbReference>
<proteinExistence type="inferred from homology"/>
<dbReference type="FunFam" id="3.90.980.10:FF:000001">
    <property type="entry name" value="DNA primase"/>
    <property type="match status" value="1"/>
</dbReference>
<dbReference type="EC" id="2.7.7.101" evidence="12"/>
<keyword evidence="4 12" id="KW-0548">Nucleotidyltransferase</keyword>
<dbReference type="Gene3D" id="3.40.1360.10">
    <property type="match status" value="1"/>
</dbReference>
<comment type="subunit">
    <text evidence="12">Monomer. Interacts with DnaB.</text>
</comment>
<dbReference type="InterPro" id="IPR002694">
    <property type="entry name" value="Znf_CHC2"/>
</dbReference>
<protein>
    <recommendedName>
        <fullName evidence="12 13">DNA primase</fullName>
        <ecNumber evidence="12">2.7.7.101</ecNumber>
    </recommendedName>
</protein>
<comment type="function">
    <text evidence="12 13">RNA polymerase that catalyzes the synthesis of short RNA molecules used as primers for DNA polymerase during DNA replication.</text>
</comment>
<evidence type="ECO:0000256" key="4">
    <source>
        <dbReference type="ARBA" id="ARBA00022695"/>
    </source>
</evidence>
<name>A0A1F6V1J3_9PROT</name>
<comment type="domain">
    <text evidence="12">Contains an N-terminal zinc-binding domain, a central core domain that contains the primase activity, and a C-terminal DnaB-binding domain.</text>
</comment>
<evidence type="ECO:0000313" key="17">
    <source>
        <dbReference type="EMBL" id="OGI63537.1"/>
    </source>
</evidence>
<keyword evidence="10 12" id="KW-0238">DNA-binding</keyword>
<evidence type="ECO:0000256" key="13">
    <source>
        <dbReference type="PIRNR" id="PIRNR002811"/>
    </source>
</evidence>
<comment type="caution">
    <text evidence="17">The sequence shown here is derived from an EMBL/GenBank/DDBJ whole genome shotgun (WGS) entry which is preliminary data.</text>
</comment>
<dbReference type="InterPro" id="IPR030846">
    <property type="entry name" value="DnaG_bac"/>
</dbReference>
<dbReference type="SUPFAM" id="SSF57783">
    <property type="entry name" value="Zinc beta-ribbon"/>
    <property type="match status" value="1"/>
</dbReference>
<dbReference type="InterPro" id="IPR034151">
    <property type="entry name" value="TOPRIM_DnaG_bac"/>
</dbReference>
<keyword evidence="7 12" id="KW-0863">Zinc-finger</keyword>
<evidence type="ECO:0000256" key="6">
    <source>
        <dbReference type="ARBA" id="ARBA00022723"/>
    </source>
</evidence>
<dbReference type="Gene3D" id="1.10.860.10">
    <property type="entry name" value="DNAb Helicase, Chain A"/>
    <property type="match status" value="1"/>
</dbReference>
<dbReference type="Pfam" id="PF01807">
    <property type="entry name" value="Zn_ribbon_DnaG"/>
    <property type="match status" value="1"/>
</dbReference>
<gene>
    <name evidence="12" type="primary">dnaG</name>
    <name evidence="17" type="ORF">A2W18_01400</name>
</gene>
<evidence type="ECO:0000256" key="5">
    <source>
        <dbReference type="ARBA" id="ARBA00022705"/>
    </source>
</evidence>
<dbReference type="InterPro" id="IPR013173">
    <property type="entry name" value="DNA_primase_DnaG_DnaB-bd_dom"/>
</dbReference>
<dbReference type="SMART" id="SM00400">
    <property type="entry name" value="ZnF_CHCC"/>
    <property type="match status" value="1"/>
</dbReference>
<dbReference type="FunFam" id="3.90.580.10:FF:000001">
    <property type="entry name" value="DNA primase"/>
    <property type="match status" value="1"/>
</dbReference>
<dbReference type="InterPro" id="IPR036977">
    <property type="entry name" value="DNA_primase_Znf_CHC2"/>
</dbReference>
<comment type="similarity">
    <text evidence="12 13">Belongs to the DnaG primase family.</text>
</comment>
<evidence type="ECO:0000256" key="10">
    <source>
        <dbReference type="ARBA" id="ARBA00023125"/>
    </source>
</evidence>
<dbReference type="Pfam" id="PF08278">
    <property type="entry name" value="DnaG_DnaB_bind"/>
    <property type="match status" value="1"/>
</dbReference>
<dbReference type="GO" id="GO:1990077">
    <property type="term" value="C:primosome complex"/>
    <property type="evidence" value="ECO:0007669"/>
    <property type="project" value="UniProtKB-KW"/>
</dbReference>
<dbReference type="AlphaFoldDB" id="A0A1F6V1J3"/>
<evidence type="ECO:0000259" key="16">
    <source>
        <dbReference type="PROSITE" id="PS50880"/>
    </source>
</evidence>
<dbReference type="InterPro" id="IPR037068">
    <property type="entry name" value="DNA_primase_core_N_sf"/>
</dbReference>
<feature type="region of interest" description="Disordered" evidence="15">
    <location>
        <begin position="427"/>
        <end position="446"/>
    </location>
</feature>
<dbReference type="CDD" id="cd03364">
    <property type="entry name" value="TOPRIM_DnaG_primases"/>
    <property type="match status" value="1"/>
</dbReference>
<organism evidence="17 18">
    <name type="scientific">Candidatus Muproteobacteria bacterium RBG_16_60_9</name>
    <dbReference type="NCBI Taxonomy" id="1817755"/>
    <lineage>
        <taxon>Bacteria</taxon>
        <taxon>Pseudomonadati</taxon>
        <taxon>Pseudomonadota</taxon>
        <taxon>Candidatus Muproteobacteria</taxon>
    </lineage>
</organism>
<dbReference type="GO" id="GO:0005737">
    <property type="term" value="C:cytoplasm"/>
    <property type="evidence" value="ECO:0007669"/>
    <property type="project" value="TreeGrafter"/>
</dbReference>
<dbReference type="SMART" id="SM00493">
    <property type="entry name" value="TOPRIM"/>
    <property type="match status" value="1"/>
</dbReference>
<dbReference type="HAMAP" id="MF_00974">
    <property type="entry name" value="DNA_primase_DnaG"/>
    <property type="match status" value="1"/>
</dbReference>
<dbReference type="Pfam" id="PF08275">
    <property type="entry name" value="DNAG_N"/>
    <property type="match status" value="1"/>
</dbReference>
<evidence type="ECO:0000313" key="18">
    <source>
        <dbReference type="Proteomes" id="UP000179076"/>
    </source>
</evidence>
<accession>A0A1F6V1J3</accession>
<dbReference type="Proteomes" id="UP000179076">
    <property type="component" value="Unassembled WGS sequence"/>
</dbReference>
<evidence type="ECO:0000256" key="15">
    <source>
        <dbReference type="SAM" id="MobiDB-lite"/>
    </source>
</evidence>
<dbReference type="InterPro" id="IPR006295">
    <property type="entry name" value="DNA_primase_DnaG"/>
</dbReference>
<evidence type="ECO:0000256" key="3">
    <source>
        <dbReference type="ARBA" id="ARBA00022679"/>
    </source>
</evidence>
<dbReference type="InterPro" id="IPR016136">
    <property type="entry name" value="DNA_helicase_N/primase_C"/>
</dbReference>
<dbReference type="Gene3D" id="1.20.50.20">
    <property type="entry name" value="DnaG, RNA polymerase domain, helical bundle"/>
    <property type="match status" value="1"/>
</dbReference>
<evidence type="ECO:0000256" key="14">
    <source>
        <dbReference type="PIRSR" id="PIRSR002811-1"/>
    </source>
</evidence>
<reference evidence="17 18" key="1">
    <citation type="journal article" date="2016" name="Nat. Commun.">
        <title>Thousands of microbial genomes shed light on interconnected biogeochemical processes in an aquifer system.</title>
        <authorList>
            <person name="Anantharaman K."/>
            <person name="Brown C.T."/>
            <person name="Hug L.A."/>
            <person name="Sharon I."/>
            <person name="Castelle C.J."/>
            <person name="Probst A.J."/>
            <person name="Thomas B.C."/>
            <person name="Singh A."/>
            <person name="Wilkins M.J."/>
            <person name="Karaoz U."/>
            <person name="Brodie E.L."/>
            <person name="Williams K.H."/>
            <person name="Hubbard S.S."/>
            <person name="Banfield J.F."/>
        </authorList>
    </citation>
    <scope>NUCLEOTIDE SEQUENCE [LARGE SCALE GENOMIC DNA]</scope>
</reference>
<dbReference type="InterPro" id="IPR050219">
    <property type="entry name" value="DnaG_primase"/>
</dbReference>
<dbReference type="NCBIfam" id="TIGR01391">
    <property type="entry name" value="dnaG"/>
    <property type="match status" value="1"/>
</dbReference>
<dbReference type="Pfam" id="PF10410">
    <property type="entry name" value="DnaB_bind"/>
    <property type="match status" value="1"/>
</dbReference>
<dbReference type="PIRSF" id="PIRSF002811">
    <property type="entry name" value="DnaG"/>
    <property type="match status" value="1"/>
</dbReference>
<keyword evidence="1 12" id="KW-0240">DNA-directed RNA polymerase</keyword>
<dbReference type="GO" id="GO:0003899">
    <property type="term" value="F:DNA-directed RNA polymerase activity"/>
    <property type="evidence" value="ECO:0007669"/>
    <property type="project" value="UniProtKB-UniRule"/>
</dbReference>
<dbReference type="Pfam" id="PF13155">
    <property type="entry name" value="Toprim_2"/>
    <property type="match status" value="1"/>
</dbReference>
<keyword evidence="9" id="KW-0460">Magnesium</keyword>
<keyword evidence="8 12" id="KW-0862">Zinc</keyword>
<dbReference type="InterPro" id="IPR006171">
    <property type="entry name" value="TOPRIM_dom"/>
</dbReference>